<evidence type="ECO:0000313" key="13">
    <source>
        <dbReference type="EMBL" id="KAK9892580.1"/>
    </source>
</evidence>
<evidence type="ECO:0000256" key="9">
    <source>
        <dbReference type="ARBA" id="ARBA00023136"/>
    </source>
</evidence>
<keyword evidence="9 11" id="KW-0472">Membrane</keyword>
<evidence type="ECO:0000256" key="6">
    <source>
        <dbReference type="ARBA" id="ARBA00022753"/>
    </source>
</evidence>
<dbReference type="GO" id="GO:0034597">
    <property type="term" value="F:phosphatidylinositol-4,5-bisphosphate 4-phosphatase activity"/>
    <property type="evidence" value="ECO:0007669"/>
    <property type="project" value="UniProtKB-EC"/>
</dbReference>
<dbReference type="GO" id="GO:0005765">
    <property type="term" value="C:lysosomal membrane"/>
    <property type="evidence" value="ECO:0007669"/>
    <property type="project" value="UniProtKB-SubCell"/>
</dbReference>
<dbReference type="EMBL" id="JARQZJ010000136">
    <property type="protein sequence ID" value="KAK9892580.1"/>
    <property type="molecule type" value="Genomic_DNA"/>
</dbReference>
<comment type="function">
    <text evidence="11">Catalyzes the hydrolysis of phosphatidylinositol-4,5-bisphosphate (PtdIns-4,5-P2) to phosphatidylinositol-4-phosphate (PtdIns-4-P).</text>
</comment>
<dbReference type="GO" id="GO:0030670">
    <property type="term" value="C:phagocytic vesicle membrane"/>
    <property type="evidence" value="ECO:0007669"/>
    <property type="project" value="TreeGrafter"/>
</dbReference>
<comment type="caution">
    <text evidence="13">The sequence shown here is derived from an EMBL/GenBank/DDBJ whole genome shotgun (WGS) entry which is preliminary data.</text>
</comment>
<dbReference type="Pfam" id="PF09788">
    <property type="entry name" value="Tmemb_55A"/>
    <property type="match status" value="1"/>
</dbReference>
<dbReference type="Proteomes" id="UP001431783">
    <property type="component" value="Unassembled WGS sequence"/>
</dbReference>
<dbReference type="GO" id="GO:0046856">
    <property type="term" value="P:phosphatidylinositol dephosphorylation"/>
    <property type="evidence" value="ECO:0007669"/>
    <property type="project" value="InterPro"/>
</dbReference>
<accession>A0AAW1VIX1</accession>
<keyword evidence="10 11" id="KW-0458">Lysosome</keyword>
<gene>
    <name evidence="13" type="ORF">WA026_020962</name>
</gene>
<evidence type="ECO:0000256" key="3">
    <source>
        <dbReference type="ARBA" id="ARBA00004155"/>
    </source>
</evidence>
<evidence type="ECO:0000256" key="5">
    <source>
        <dbReference type="ARBA" id="ARBA00022692"/>
    </source>
</evidence>
<feature type="transmembrane region" description="Helical" evidence="11">
    <location>
        <begin position="224"/>
        <end position="244"/>
    </location>
</feature>
<proteinExistence type="predicted"/>
<keyword evidence="8 11" id="KW-1133">Transmembrane helix</keyword>
<sequence length="257" mass="27827">MGDSQESEKSYLLSEDADNKTYTEDVGTIVQRQVGEQTTVSPIGPDELPPPFFQNSEGGTGVPMVTCRVCQAMIDISGKRDQHVVKCSQCNEATPIRNAPPGKKYVRCPCNCLLICKSSSQRIACPRPNCKRIINLAPSPVTPPVPSMPGMCRVTCGHCHDTFLFNTLNNSLARCPHCRKVSSVGPDYAKGRSNMFLIVAVICLAIGIGITAGTFSYAQNHTGMYVLDTAAFLFAVVMAGRCIYYCSMKVSVIDGPM</sequence>
<reference evidence="13 14" key="1">
    <citation type="submission" date="2023-03" db="EMBL/GenBank/DDBJ databases">
        <title>Genome insight into feeding habits of ladybird beetles.</title>
        <authorList>
            <person name="Li H.-S."/>
            <person name="Huang Y.-H."/>
            <person name="Pang H."/>
        </authorList>
    </citation>
    <scope>NUCLEOTIDE SEQUENCE [LARGE SCALE GENOMIC DNA]</scope>
    <source>
        <strain evidence="13">SYSU_2023b</strain>
        <tissue evidence="13">Whole body</tissue>
    </source>
</reference>
<evidence type="ECO:0000256" key="12">
    <source>
        <dbReference type="SAM" id="MobiDB-lite"/>
    </source>
</evidence>
<evidence type="ECO:0000313" key="14">
    <source>
        <dbReference type="Proteomes" id="UP001431783"/>
    </source>
</evidence>
<evidence type="ECO:0000256" key="2">
    <source>
        <dbReference type="ARBA" id="ARBA00004107"/>
    </source>
</evidence>
<dbReference type="InterPro" id="IPR019178">
    <property type="entry name" value="PtdIns-P2-Ptase"/>
</dbReference>
<dbReference type="EC" id="3.1.3.78" evidence="4 11"/>
<comment type="subcellular location">
    <subcellularLocation>
        <location evidence="2 11">Late endosome membrane</location>
        <topology evidence="2 11">Multi-pass membrane protein</topology>
    </subcellularLocation>
    <subcellularLocation>
        <location evidence="3 11">Lysosome membrane</location>
        <topology evidence="3 11">Multi-pass membrane protein</topology>
    </subcellularLocation>
</comment>
<organism evidence="13 14">
    <name type="scientific">Henosepilachna vigintioctopunctata</name>
    <dbReference type="NCBI Taxonomy" id="420089"/>
    <lineage>
        <taxon>Eukaryota</taxon>
        <taxon>Metazoa</taxon>
        <taxon>Ecdysozoa</taxon>
        <taxon>Arthropoda</taxon>
        <taxon>Hexapoda</taxon>
        <taxon>Insecta</taxon>
        <taxon>Pterygota</taxon>
        <taxon>Neoptera</taxon>
        <taxon>Endopterygota</taxon>
        <taxon>Coleoptera</taxon>
        <taxon>Polyphaga</taxon>
        <taxon>Cucujiformia</taxon>
        <taxon>Coccinelloidea</taxon>
        <taxon>Coccinellidae</taxon>
        <taxon>Epilachninae</taxon>
        <taxon>Epilachnini</taxon>
        <taxon>Henosepilachna</taxon>
    </lineage>
</organism>
<protein>
    <recommendedName>
        <fullName evidence="4 11">Phosphatidylinositol-4,5-bisphosphate 4-phosphatase</fullName>
        <ecNumber evidence="4 11">3.1.3.78</ecNumber>
    </recommendedName>
</protein>
<evidence type="ECO:0000256" key="7">
    <source>
        <dbReference type="ARBA" id="ARBA00022801"/>
    </source>
</evidence>
<comment type="catalytic activity">
    <reaction evidence="1 11">
        <text>a 1,2-diacyl-sn-glycero-3-phospho-(1D-myo-inositol-4,5-bisphosphate) + H2O = a 1,2-diacyl-sn-glycero-3-phospho-(1D-myo-inositol-5-phosphate) + phosphate</text>
        <dbReference type="Rhea" id="RHEA:25674"/>
        <dbReference type="ChEBI" id="CHEBI:15377"/>
        <dbReference type="ChEBI" id="CHEBI:43474"/>
        <dbReference type="ChEBI" id="CHEBI:57795"/>
        <dbReference type="ChEBI" id="CHEBI:58456"/>
        <dbReference type="EC" id="3.1.3.78"/>
    </reaction>
</comment>
<keyword evidence="14" id="KW-1185">Reference proteome</keyword>
<dbReference type="PANTHER" id="PTHR21014">
    <property type="entry name" value="PHOSPHATIDYLINOSITOL-4,5-BISPHOSPHATE 4-PHOSPHATASE"/>
    <property type="match status" value="1"/>
</dbReference>
<dbReference type="GO" id="GO:0005886">
    <property type="term" value="C:plasma membrane"/>
    <property type="evidence" value="ECO:0007669"/>
    <property type="project" value="TreeGrafter"/>
</dbReference>
<dbReference type="PANTHER" id="PTHR21014:SF6">
    <property type="entry name" value="PHOSPHATIDYLINOSITOL-4,5-BISPHOSPHATE 4-PHOSPHATASE"/>
    <property type="match status" value="1"/>
</dbReference>
<evidence type="ECO:0000256" key="8">
    <source>
        <dbReference type="ARBA" id="ARBA00022989"/>
    </source>
</evidence>
<evidence type="ECO:0000256" key="11">
    <source>
        <dbReference type="RuleBase" id="RU365008"/>
    </source>
</evidence>
<dbReference type="GO" id="GO:0031902">
    <property type="term" value="C:late endosome membrane"/>
    <property type="evidence" value="ECO:0007669"/>
    <property type="project" value="UniProtKB-SubCell"/>
</dbReference>
<name>A0AAW1VIX1_9CUCU</name>
<keyword evidence="7 11" id="KW-0378">Hydrolase</keyword>
<evidence type="ECO:0000256" key="10">
    <source>
        <dbReference type="ARBA" id="ARBA00023228"/>
    </source>
</evidence>
<keyword evidence="5 11" id="KW-0812">Transmembrane</keyword>
<evidence type="ECO:0000256" key="1">
    <source>
        <dbReference type="ARBA" id="ARBA00001261"/>
    </source>
</evidence>
<evidence type="ECO:0000256" key="4">
    <source>
        <dbReference type="ARBA" id="ARBA00012936"/>
    </source>
</evidence>
<keyword evidence="6 11" id="KW-0967">Endosome</keyword>
<feature type="region of interest" description="Disordered" evidence="12">
    <location>
        <begin position="1"/>
        <end position="24"/>
    </location>
</feature>
<dbReference type="AlphaFoldDB" id="A0AAW1VIX1"/>
<feature type="transmembrane region" description="Helical" evidence="11">
    <location>
        <begin position="196"/>
        <end position="218"/>
    </location>
</feature>